<dbReference type="Proteomes" id="UP000664859">
    <property type="component" value="Unassembled WGS sequence"/>
</dbReference>
<evidence type="ECO:0000313" key="3">
    <source>
        <dbReference type="EMBL" id="KAG5185105.1"/>
    </source>
</evidence>
<evidence type="ECO:0000313" key="4">
    <source>
        <dbReference type="Proteomes" id="UP000664859"/>
    </source>
</evidence>
<dbReference type="SUPFAM" id="SSF81296">
    <property type="entry name" value="E set domains"/>
    <property type="match status" value="1"/>
</dbReference>
<comment type="caution">
    <text evidence="3">The sequence shown here is derived from an EMBL/GenBank/DDBJ whole genome shotgun (WGS) entry which is preliminary data.</text>
</comment>
<dbReference type="PANTHER" id="PTHR12976:SF0">
    <property type="entry name" value="RETINAL ROD RHODOPSIN-SENSITIVE CGMP 3',5'-CYCLIC PHOSPHODIESTERASE SUBUNIT DELTA"/>
    <property type="match status" value="1"/>
</dbReference>
<dbReference type="Gene3D" id="2.70.50.40">
    <property type="entry name" value="GMP phosphodiesterase, delta subunit"/>
    <property type="match status" value="1"/>
</dbReference>
<dbReference type="GO" id="GO:0005737">
    <property type="term" value="C:cytoplasm"/>
    <property type="evidence" value="ECO:0007669"/>
    <property type="project" value="TreeGrafter"/>
</dbReference>
<dbReference type="EMBL" id="JAFCMP010000143">
    <property type="protein sequence ID" value="KAG5185105.1"/>
    <property type="molecule type" value="Genomic_DNA"/>
</dbReference>
<gene>
    <name evidence="3" type="ORF">JKP88DRAFT_180753</name>
</gene>
<evidence type="ECO:0000256" key="1">
    <source>
        <dbReference type="ARBA" id="ARBA00008102"/>
    </source>
</evidence>
<name>A0A835Z4X9_9STRA</name>
<proteinExistence type="inferred from homology"/>
<accession>A0A835Z4X9</accession>
<keyword evidence="4" id="KW-1185">Reference proteome</keyword>
<dbReference type="AlphaFoldDB" id="A0A835Z4X9"/>
<dbReference type="InterPro" id="IPR014756">
    <property type="entry name" value="Ig_E-set"/>
</dbReference>
<dbReference type="InterPro" id="IPR008015">
    <property type="entry name" value="PDED_dom"/>
</dbReference>
<evidence type="ECO:0000259" key="2">
    <source>
        <dbReference type="Pfam" id="PF05351"/>
    </source>
</evidence>
<dbReference type="PANTHER" id="PTHR12976">
    <property type="entry name" value="RETINAL ROD RHODOPSIN-SENSITIVE CGMP 3',5'-CYCLIC PHOSPHODIESTERASE DELTA-SUBUNIT"/>
    <property type="match status" value="1"/>
</dbReference>
<dbReference type="Pfam" id="PF05351">
    <property type="entry name" value="GMP_PDE_delta"/>
    <property type="match status" value="1"/>
</dbReference>
<organism evidence="3 4">
    <name type="scientific">Tribonema minus</name>
    <dbReference type="NCBI Taxonomy" id="303371"/>
    <lineage>
        <taxon>Eukaryota</taxon>
        <taxon>Sar</taxon>
        <taxon>Stramenopiles</taxon>
        <taxon>Ochrophyta</taxon>
        <taxon>PX clade</taxon>
        <taxon>Xanthophyceae</taxon>
        <taxon>Tribonematales</taxon>
        <taxon>Tribonemataceae</taxon>
        <taxon>Tribonema</taxon>
    </lineage>
</organism>
<sequence length="132" mass="15457">MDMRDAETGKLLWESGKWGQRMLREEMQARVPKEILECRAVSRELNFTSQEEIRQFRLEQRIFLRGACLEEWFFDFGFVIPGSTNSWQQTIEAAAPEDMRHPAELSGKVTIETSFYDGKTLIAKTLVRVFYV</sequence>
<reference evidence="3" key="1">
    <citation type="submission" date="2021-02" db="EMBL/GenBank/DDBJ databases">
        <title>First Annotated Genome of the Yellow-green Alga Tribonema minus.</title>
        <authorList>
            <person name="Mahan K.M."/>
        </authorList>
    </citation>
    <scope>NUCLEOTIDE SEQUENCE</scope>
    <source>
        <strain evidence="3">UTEX B ZZ1240</strain>
    </source>
</reference>
<dbReference type="OrthoDB" id="10248777at2759"/>
<protein>
    <submittedName>
        <fullName evidence="3">Delta subunit of GMP phosphodiesterase</fullName>
    </submittedName>
</protein>
<dbReference type="InterPro" id="IPR037036">
    <property type="entry name" value="PDED_dom_sf"/>
</dbReference>
<comment type="similarity">
    <text evidence="1">Belongs to the PDE6D/unc-119 family.</text>
</comment>
<feature type="domain" description="GMP phosphodiesterase delta subunit" evidence="2">
    <location>
        <begin position="1"/>
        <end position="131"/>
    </location>
</feature>